<reference evidence="5 6" key="1">
    <citation type="submission" date="2018-09" db="EMBL/GenBank/DDBJ databases">
        <title>Marinorhizobium profundi gen. nov., sp. nov., isolated from a deep-sea sediment sample from the New Britain Trench and proposal of Marinorhizobiaceae fam. nov. in the order Rhizobiales of the class Alphaproteobacteria.</title>
        <authorList>
            <person name="Cao J."/>
        </authorList>
    </citation>
    <scope>NUCLEOTIDE SEQUENCE [LARGE SCALE GENOMIC DNA]</scope>
    <source>
        <strain evidence="5 6">WS11</strain>
    </source>
</reference>
<dbReference type="CDD" id="cd04680">
    <property type="entry name" value="NUDIX_Hydrolase"/>
    <property type="match status" value="1"/>
</dbReference>
<protein>
    <submittedName>
        <fullName evidence="5">NUDIX domain-containing protein</fullName>
    </submittedName>
</protein>
<feature type="region of interest" description="Disordered" evidence="3">
    <location>
        <begin position="1"/>
        <end position="22"/>
    </location>
</feature>
<dbReference type="Pfam" id="PF00293">
    <property type="entry name" value="NUDIX"/>
    <property type="match status" value="1"/>
</dbReference>
<evidence type="ECO:0000313" key="5">
    <source>
        <dbReference type="EMBL" id="AZN73658.1"/>
    </source>
</evidence>
<keyword evidence="2" id="KW-0378">Hydrolase</keyword>
<dbReference type="InterPro" id="IPR015797">
    <property type="entry name" value="NUDIX_hydrolase-like_dom_sf"/>
</dbReference>
<dbReference type="SUPFAM" id="SSF55811">
    <property type="entry name" value="Nudix"/>
    <property type="match status" value="1"/>
</dbReference>
<proteinExistence type="predicted"/>
<accession>A0A3Q8XU36</accession>
<evidence type="ECO:0000256" key="3">
    <source>
        <dbReference type="SAM" id="MobiDB-lite"/>
    </source>
</evidence>
<dbReference type="Proteomes" id="UP000268192">
    <property type="component" value="Chromosome"/>
</dbReference>
<dbReference type="InterPro" id="IPR000086">
    <property type="entry name" value="NUDIX_hydrolase_dom"/>
</dbReference>
<evidence type="ECO:0000259" key="4">
    <source>
        <dbReference type="PROSITE" id="PS51462"/>
    </source>
</evidence>
<organism evidence="5 6">
    <name type="scientific">Georhizobium profundi</name>
    <dbReference type="NCBI Taxonomy" id="2341112"/>
    <lineage>
        <taxon>Bacteria</taxon>
        <taxon>Pseudomonadati</taxon>
        <taxon>Pseudomonadota</taxon>
        <taxon>Alphaproteobacteria</taxon>
        <taxon>Hyphomicrobiales</taxon>
        <taxon>Rhizobiaceae</taxon>
        <taxon>Georhizobium</taxon>
    </lineage>
</organism>
<feature type="domain" description="Nudix hydrolase" evidence="4">
    <location>
        <begin position="49"/>
        <end position="175"/>
    </location>
</feature>
<comment type="cofactor">
    <cofactor evidence="1">
        <name>Mg(2+)</name>
        <dbReference type="ChEBI" id="CHEBI:18420"/>
    </cofactor>
</comment>
<dbReference type="PRINTS" id="PR00502">
    <property type="entry name" value="NUDIXFAMILY"/>
</dbReference>
<evidence type="ECO:0000256" key="2">
    <source>
        <dbReference type="ARBA" id="ARBA00022801"/>
    </source>
</evidence>
<dbReference type="EMBL" id="CP032509">
    <property type="protein sequence ID" value="AZN73658.1"/>
    <property type="molecule type" value="Genomic_DNA"/>
</dbReference>
<evidence type="ECO:0000256" key="1">
    <source>
        <dbReference type="ARBA" id="ARBA00001946"/>
    </source>
</evidence>
<name>A0A3Q8XU36_9HYPH</name>
<evidence type="ECO:0000313" key="6">
    <source>
        <dbReference type="Proteomes" id="UP000268192"/>
    </source>
</evidence>
<dbReference type="PANTHER" id="PTHR43046:SF14">
    <property type="entry name" value="MUTT_NUDIX FAMILY PROTEIN"/>
    <property type="match status" value="1"/>
</dbReference>
<dbReference type="PROSITE" id="PS51462">
    <property type="entry name" value="NUDIX"/>
    <property type="match status" value="1"/>
</dbReference>
<dbReference type="GO" id="GO:0016787">
    <property type="term" value="F:hydrolase activity"/>
    <property type="evidence" value="ECO:0007669"/>
    <property type="project" value="UniProtKB-KW"/>
</dbReference>
<dbReference type="PANTHER" id="PTHR43046">
    <property type="entry name" value="GDP-MANNOSE MANNOSYL HYDROLASE"/>
    <property type="match status" value="1"/>
</dbReference>
<sequence length="181" mass="20452">MDVGNMSQPKHSGTDPELRQAEPTGFDLRRLARRLRLRLYHVFFLVRRPMTLGVRMLAFDRDGRVFLVRHTYVSGWHLPGGGVEPGETVLQAVEKELFEEGNLTLVEAPRLAGIYLNRGASRRDHVVLYHCALVAQERVKQADREIAEAGFFDVDALPEGTTPATRKRLAELNGSEASPYW</sequence>
<dbReference type="OrthoDB" id="9800065at2"/>
<dbReference type="KEGG" id="abaw:D5400_07555"/>
<dbReference type="AlphaFoldDB" id="A0A3Q8XU36"/>
<feature type="compositionally biased region" description="Polar residues" evidence="3">
    <location>
        <begin position="1"/>
        <end position="11"/>
    </location>
</feature>
<keyword evidence="6" id="KW-1185">Reference proteome</keyword>
<gene>
    <name evidence="5" type="ORF">D5400_07555</name>
</gene>
<dbReference type="InterPro" id="IPR020476">
    <property type="entry name" value="Nudix_hydrolase"/>
</dbReference>
<dbReference type="Gene3D" id="3.90.79.10">
    <property type="entry name" value="Nucleoside Triphosphate Pyrophosphohydrolase"/>
    <property type="match status" value="1"/>
</dbReference>